<evidence type="ECO:0000313" key="1">
    <source>
        <dbReference type="EnsemblPlants" id="AVESA.00010b.r2.2AG0230150.1.CDS"/>
    </source>
</evidence>
<reference evidence="1" key="2">
    <citation type="submission" date="2025-09" db="UniProtKB">
        <authorList>
            <consortium name="EnsemblPlants"/>
        </authorList>
    </citation>
    <scope>IDENTIFICATION</scope>
</reference>
<protein>
    <submittedName>
        <fullName evidence="1">Uncharacterized protein</fullName>
    </submittedName>
</protein>
<proteinExistence type="predicted"/>
<keyword evidence="2" id="KW-1185">Reference proteome</keyword>
<reference evidence="1" key="1">
    <citation type="submission" date="2021-05" db="EMBL/GenBank/DDBJ databases">
        <authorList>
            <person name="Scholz U."/>
            <person name="Mascher M."/>
            <person name="Fiebig A."/>
        </authorList>
    </citation>
    <scope>NUCLEOTIDE SEQUENCE [LARGE SCALE GENOMIC DNA]</scope>
</reference>
<organism evidence="1 2">
    <name type="scientific">Avena sativa</name>
    <name type="common">Oat</name>
    <dbReference type="NCBI Taxonomy" id="4498"/>
    <lineage>
        <taxon>Eukaryota</taxon>
        <taxon>Viridiplantae</taxon>
        <taxon>Streptophyta</taxon>
        <taxon>Embryophyta</taxon>
        <taxon>Tracheophyta</taxon>
        <taxon>Spermatophyta</taxon>
        <taxon>Magnoliopsida</taxon>
        <taxon>Liliopsida</taxon>
        <taxon>Poales</taxon>
        <taxon>Poaceae</taxon>
        <taxon>BOP clade</taxon>
        <taxon>Pooideae</taxon>
        <taxon>Poodae</taxon>
        <taxon>Poeae</taxon>
        <taxon>Poeae Chloroplast Group 1 (Aveneae type)</taxon>
        <taxon>Aveninae</taxon>
        <taxon>Avena</taxon>
    </lineage>
</organism>
<name>A0ACD5UC49_AVESA</name>
<evidence type="ECO:0000313" key="2">
    <source>
        <dbReference type="Proteomes" id="UP001732700"/>
    </source>
</evidence>
<sequence length="377" mass="41111">MQRALGLPRRPAMSNSSPSTVNVGATNGSTPSQTASAIVAEVVSGSHVLTIKGYSRTKGLGIGKCITSEKFAIGGHDWCIRYYPDGQVMEDADWVAVHLKRDDNTDEDVKATYKISLLDQDGLLVSSHSHTSELRGFSPKGGWGFNKFIRRTDLEESNYLKDDSFSLKCDIAITGVIRTVASETRATQFVVVPPSDLHGHLLQLLASGHAGDVTFEVGGESFTAHRYILAARSSVFMAELFGSMKEKEASCVRIDDMEARVFKAMLHFIYTDSLPEIDGAEVMEMAQHLLVAADRYNLDRLKLICEKTLCDYISRNTAAVTLALAEQHGCAGLKEACFTFLATVENLKAVVASDGFAHLRSSCSSILEELVTRLNSC</sequence>
<accession>A0ACD5UC49</accession>
<dbReference type="EnsemblPlants" id="AVESA.00010b.r2.2AG0230150.1">
    <property type="protein sequence ID" value="AVESA.00010b.r2.2AG0230150.1.CDS"/>
    <property type="gene ID" value="AVESA.00010b.r2.2AG0230150"/>
</dbReference>
<dbReference type="Proteomes" id="UP001732700">
    <property type="component" value="Chromosome 2A"/>
</dbReference>